<evidence type="ECO:0000256" key="1">
    <source>
        <dbReference type="SAM" id="MobiDB-lite"/>
    </source>
</evidence>
<evidence type="ECO:0008006" key="5">
    <source>
        <dbReference type="Google" id="ProtNLM"/>
    </source>
</evidence>
<keyword evidence="2" id="KW-1133">Transmembrane helix</keyword>
<feature type="transmembrane region" description="Helical" evidence="2">
    <location>
        <begin position="248"/>
        <end position="269"/>
    </location>
</feature>
<feature type="transmembrane region" description="Helical" evidence="2">
    <location>
        <begin position="112"/>
        <end position="131"/>
    </location>
</feature>
<feature type="transmembrane region" description="Helical" evidence="2">
    <location>
        <begin position="143"/>
        <end position="162"/>
    </location>
</feature>
<sequence>MSSAPSEPASNPSSSSSSGSKRSLDPVFRNALRYTVSPREYELLHGYLLSRAPEQVKKRAPRPKSYAAMVKSGGEYNSDSIRAALRAFVAVYTGFKSWDLISQRLLRRKQTGTRYVALFLPSLGFLELMAWHSATTPPPPKGANARIAASFSLILLFHRLLFRFFTRLRASLLESSSAPFRERNPRVGKALTSSLTPAIGAALSGLFLSVAPASPLRITIAIYVLTRSLEFGFNALEESRTIFRNGRPSWFGSWLLMPVCYGQLLHAFVFDRDCFPSAFGDFILRRSPEYIQARPASHPSHLPYPSTYDIVDALALLSKQKWPAFTSPILFPASTKAPKQPTLARVAPLMNPAHPLTKHTSCALLHPSDPSCARVHLKYWLRAFPPTLRFLSLVYSAFALLSFRKAVADPRLFSAKLAERILRLAIFITGAIGSAWGSICLFNAVLPRTFLSTQRFFLGGMVGGSWAYVARRGERGNFLYCLRLSLDSFWKVGKRRGWWKGVQGGDVLVFTAAMAVLGTVYETRKAAVRGPVLRKGIAWARGEGWEDGVMEKVKGKGEKED</sequence>
<evidence type="ECO:0000256" key="2">
    <source>
        <dbReference type="SAM" id="Phobius"/>
    </source>
</evidence>
<feature type="compositionally biased region" description="Low complexity" evidence="1">
    <location>
        <begin position="1"/>
        <end position="21"/>
    </location>
</feature>
<keyword evidence="4" id="KW-1185">Reference proteome</keyword>
<dbReference type="PANTHER" id="PTHR12459">
    <property type="entry name" value="TRANSMEMBRANE PROTEIN 135-RELATED"/>
    <property type="match status" value="1"/>
</dbReference>
<dbReference type="Proteomes" id="UP000243797">
    <property type="component" value="Unassembled WGS sequence"/>
</dbReference>
<feature type="region of interest" description="Disordered" evidence="1">
    <location>
        <begin position="1"/>
        <end position="24"/>
    </location>
</feature>
<dbReference type="InParanoid" id="A0A2K1QLM9"/>
<name>A0A2K1QLM9_9PEZI</name>
<evidence type="ECO:0000313" key="4">
    <source>
        <dbReference type="Proteomes" id="UP000243797"/>
    </source>
</evidence>
<dbReference type="InterPro" id="IPR026749">
    <property type="entry name" value="Tmem135"/>
</dbReference>
<comment type="caution">
    <text evidence="3">The sequence shown here is derived from an EMBL/GenBank/DDBJ whole genome shotgun (WGS) entry which is preliminary data.</text>
</comment>
<reference evidence="3 4" key="1">
    <citation type="submission" date="2017-06" db="EMBL/GenBank/DDBJ databases">
        <title>Draft genome sequence of a variant of Elsinoe murrayae.</title>
        <authorList>
            <person name="Cheng Q."/>
        </authorList>
    </citation>
    <scope>NUCLEOTIDE SEQUENCE [LARGE SCALE GENOMIC DNA]</scope>
    <source>
        <strain evidence="3 4">CQ-2017a</strain>
    </source>
</reference>
<proteinExistence type="predicted"/>
<organism evidence="3 4">
    <name type="scientific">Sphaceloma murrayae</name>
    <dbReference type="NCBI Taxonomy" id="2082308"/>
    <lineage>
        <taxon>Eukaryota</taxon>
        <taxon>Fungi</taxon>
        <taxon>Dikarya</taxon>
        <taxon>Ascomycota</taxon>
        <taxon>Pezizomycotina</taxon>
        <taxon>Dothideomycetes</taxon>
        <taxon>Dothideomycetidae</taxon>
        <taxon>Myriangiales</taxon>
        <taxon>Elsinoaceae</taxon>
        <taxon>Sphaceloma</taxon>
    </lineage>
</organism>
<keyword evidence="2" id="KW-0472">Membrane</keyword>
<keyword evidence="2" id="KW-0812">Transmembrane</keyword>
<evidence type="ECO:0000313" key="3">
    <source>
        <dbReference type="EMBL" id="PNS15871.1"/>
    </source>
</evidence>
<dbReference type="OrthoDB" id="291792at2759"/>
<feature type="transmembrane region" description="Helical" evidence="2">
    <location>
        <begin position="424"/>
        <end position="446"/>
    </location>
</feature>
<dbReference type="PANTHER" id="PTHR12459:SF19">
    <property type="entry name" value="TRANSMEMBRANE PROTEIN 135 N-TERMINAL DOMAIN-CONTAINING PROTEIN"/>
    <property type="match status" value="1"/>
</dbReference>
<feature type="transmembrane region" description="Helical" evidence="2">
    <location>
        <begin position="383"/>
        <end position="403"/>
    </location>
</feature>
<protein>
    <recommendedName>
        <fullName evidence="5">Transmembrane protein 135 N-terminal domain-containing protein</fullName>
    </recommendedName>
</protein>
<dbReference type="EMBL" id="NKHZ01000065">
    <property type="protein sequence ID" value="PNS15871.1"/>
    <property type="molecule type" value="Genomic_DNA"/>
</dbReference>
<dbReference type="AlphaFoldDB" id="A0A2K1QLM9"/>
<accession>A0A2K1QLM9</accession>
<gene>
    <name evidence="3" type="ORF">CAC42_7977</name>
</gene>